<keyword evidence="3" id="KW-1185">Reference proteome</keyword>
<protein>
    <submittedName>
        <fullName evidence="2">Uncharacterized protein</fullName>
    </submittedName>
</protein>
<organism evidence="2 3">
    <name type="scientific">Smittium culicis</name>
    <dbReference type="NCBI Taxonomy" id="133412"/>
    <lineage>
        <taxon>Eukaryota</taxon>
        <taxon>Fungi</taxon>
        <taxon>Fungi incertae sedis</taxon>
        <taxon>Zoopagomycota</taxon>
        <taxon>Kickxellomycotina</taxon>
        <taxon>Harpellomycetes</taxon>
        <taxon>Harpellales</taxon>
        <taxon>Legeriomycetaceae</taxon>
        <taxon>Smittium</taxon>
    </lineage>
</organism>
<evidence type="ECO:0000313" key="3">
    <source>
        <dbReference type="Proteomes" id="UP000187283"/>
    </source>
</evidence>
<evidence type="ECO:0000313" key="2">
    <source>
        <dbReference type="EMBL" id="OMJ21866.1"/>
    </source>
</evidence>
<dbReference type="AlphaFoldDB" id="A0A1R1Y541"/>
<name>A0A1R1Y541_9FUNG</name>
<dbReference type="EMBL" id="LSSN01000901">
    <property type="protein sequence ID" value="OMJ21866.1"/>
    <property type="molecule type" value="Genomic_DNA"/>
</dbReference>
<feature type="region of interest" description="Disordered" evidence="1">
    <location>
        <begin position="1"/>
        <end position="21"/>
    </location>
</feature>
<comment type="caution">
    <text evidence="2">The sequence shown here is derived from an EMBL/GenBank/DDBJ whole genome shotgun (WGS) entry which is preliminary data.</text>
</comment>
<gene>
    <name evidence="2" type="ORF">AYI70_g3216</name>
</gene>
<reference evidence="2 3" key="1">
    <citation type="submission" date="2017-01" db="EMBL/GenBank/DDBJ databases">
        <authorList>
            <person name="Mah S.A."/>
            <person name="Swanson W.J."/>
            <person name="Moy G.W."/>
            <person name="Vacquier V.D."/>
        </authorList>
    </citation>
    <scope>NUCLEOTIDE SEQUENCE [LARGE SCALE GENOMIC DNA]</scope>
    <source>
        <strain evidence="2 3">GSMNP</strain>
    </source>
</reference>
<sequence>MKPSNYLSCNPTVREHSSQKHAQKRYVSTIYDGQIRSKVPPLQVVQKSRTSDGLTSLMYEHGYEREMLAFSPNMRPKSNLVYADSDTISVRSENAINSAPNRHTSFYIEKQSRGLRGVKSFNFDNKSVAGSSTSSSAFRGNRKSMYAELIEFQKKNGNKVLREKEELLENFENRRFLNSTKTTNYYGFELGGNGIGSGAKIFRSKGTYLTDMIPEKKKTKRYNDYKNPLTSNKEYEKEYFEFVSRTDGKSSGLTSPNLSIGPRSQSALPINSMNFGSRYSNYSLHSSQYNPSIYSLRSPVFTNNDYKAQLYSPSINSSFTSNYNLNNGSPLHSLNYNSQYFHSDPQKYTLKKARSLISEACFIPPDMTPDHDTKTAYSYNTQYPEVNQNYYIRDPNYSSYYHQNETNYAVPPVPINSKVYKMYKR</sequence>
<proteinExistence type="predicted"/>
<feature type="compositionally biased region" description="Polar residues" evidence="1">
    <location>
        <begin position="1"/>
        <end position="11"/>
    </location>
</feature>
<evidence type="ECO:0000256" key="1">
    <source>
        <dbReference type="SAM" id="MobiDB-lite"/>
    </source>
</evidence>
<dbReference type="Proteomes" id="UP000187283">
    <property type="component" value="Unassembled WGS sequence"/>
</dbReference>
<accession>A0A1R1Y541</accession>
<dbReference type="OrthoDB" id="5682681at2759"/>